<sequence length="209" mass="23960">MEYLFIGLAIGSIVAYFIFTRFNKTKKQQNAQEQSVVLMEKIRSVCKFITVEGDFSEIYHYQNVKDKWLNLFLGSKKALVLIDAKAYVGFDLTKIKMQPDIKNRTIILTDFPQPELLSIETDFKYYDKKEGWANPFTSTDLTEINREAKQHIVDKVPQSGLFGEASNQALSTVALMENLVQTIGWKLDYKALETATKPQLKDKNESKAI</sequence>
<dbReference type="RefSeq" id="WP_072981665.1">
    <property type="nucleotide sequence ID" value="NZ_FQXT01000002.1"/>
</dbReference>
<evidence type="ECO:0008006" key="6">
    <source>
        <dbReference type="Google" id="ProtNLM"/>
    </source>
</evidence>
<dbReference type="Proteomes" id="UP000290037">
    <property type="component" value="Unassembled WGS sequence"/>
</dbReference>
<accession>A0A1M5WX53</accession>
<dbReference type="EMBL" id="QOVN01000001">
    <property type="protein sequence ID" value="RXG31577.1"/>
    <property type="molecule type" value="Genomic_DNA"/>
</dbReference>
<reference evidence="3" key="1">
    <citation type="submission" date="2016-11" db="EMBL/GenBank/DDBJ databases">
        <authorList>
            <person name="Jaros S."/>
            <person name="Januszkiewicz K."/>
            <person name="Wedrychowicz H."/>
        </authorList>
    </citation>
    <scope>NUCLEOTIDE SEQUENCE [LARGE SCALE GENOMIC DNA]</scope>
    <source>
        <strain evidence="3">DSM 19859</strain>
    </source>
</reference>
<evidence type="ECO:0000313" key="2">
    <source>
        <dbReference type="EMBL" id="RXG31577.1"/>
    </source>
</evidence>
<keyword evidence="5" id="KW-1185">Reference proteome</keyword>
<protein>
    <recommendedName>
        <fullName evidence="6">DUF4230 domain-containing protein</fullName>
    </recommendedName>
</protein>
<organism evidence="3 4">
    <name type="scientific">Leeuwenhoekiella palythoae</name>
    <dbReference type="NCBI Taxonomy" id="573501"/>
    <lineage>
        <taxon>Bacteria</taxon>
        <taxon>Pseudomonadati</taxon>
        <taxon>Bacteroidota</taxon>
        <taxon>Flavobacteriia</taxon>
        <taxon>Flavobacteriales</taxon>
        <taxon>Flavobacteriaceae</taxon>
        <taxon>Leeuwenhoekiella</taxon>
    </lineage>
</organism>
<evidence type="ECO:0000256" key="1">
    <source>
        <dbReference type="SAM" id="Phobius"/>
    </source>
</evidence>
<gene>
    <name evidence="2" type="ORF">DSM01_723</name>
    <name evidence="3" type="ORF">SAMN04487999_1431</name>
</gene>
<dbReference type="EMBL" id="FQXT01000002">
    <property type="protein sequence ID" value="SHH92285.1"/>
    <property type="molecule type" value="Genomic_DNA"/>
</dbReference>
<reference evidence="2 5" key="3">
    <citation type="submission" date="2018-07" db="EMBL/GenBank/DDBJ databases">
        <title>Leeuwenhoekiella genomics.</title>
        <authorList>
            <person name="Tahon G."/>
            <person name="Willems A."/>
        </authorList>
    </citation>
    <scope>NUCLEOTIDE SEQUENCE [LARGE SCALE GENOMIC DNA]</scope>
    <source>
        <strain evidence="2 5">LMG 24856</strain>
    </source>
</reference>
<keyword evidence="1" id="KW-1133">Transmembrane helix</keyword>
<reference evidence="4" key="2">
    <citation type="submission" date="2016-11" db="EMBL/GenBank/DDBJ databases">
        <authorList>
            <person name="Varghese N."/>
            <person name="Submissions S."/>
        </authorList>
    </citation>
    <scope>NUCLEOTIDE SEQUENCE [LARGE SCALE GENOMIC DNA]</scope>
    <source>
        <strain evidence="4">DSM 19859</strain>
    </source>
</reference>
<dbReference type="STRING" id="573501.SAMN04487999_1431"/>
<feature type="transmembrane region" description="Helical" evidence="1">
    <location>
        <begin position="6"/>
        <end position="22"/>
    </location>
</feature>
<keyword evidence="1" id="KW-0472">Membrane</keyword>
<proteinExistence type="predicted"/>
<dbReference type="Pfam" id="PF14014">
    <property type="entry name" value="DUF4230"/>
    <property type="match status" value="1"/>
</dbReference>
<evidence type="ECO:0000313" key="4">
    <source>
        <dbReference type="Proteomes" id="UP000184240"/>
    </source>
</evidence>
<name>A0A1M5WX53_9FLAO</name>
<evidence type="ECO:0000313" key="3">
    <source>
        <dbReference type="EMBL" id="SHH92285.1"/>
    </source>
</evidence>
<dbReference type="AlphaFoldDB" id="A0A1M5WX53"/>
<dbReference type="Proteomes" id="UP000184240">
    <property type="component" value="Unassembled WGS sequence"/>
</dbReference>
<keyword evidence="1" id="KW-0812">Transmembrane</keyword>
<dbReference type="OrthoDB" id="669131at2"/>
<evidence type="ECO:0000313" key="5">
    <source>
        <dbReference type="Proteomes" id="UP000290037"/>
    </source>
</evidence>
<dbReference type="InterPro" id="IPR025324">
    <property type="entry name" value="DUF4230"/>
</dbReference>